<dbReference type="GO" id="GO:0015095">
    <property type="term" value="F:magnesium ion transmembrane transporter activity"/>
    <property type="evidence" value="ECO:0007669"/>
    <property type="project" value="UniProtKB-UniRule"/>
</dbReference>
<feature type="transmembrane region" description="Helical" evidence="12">
    <location>
        <begin position="301"/>
        <end position="320"/>
    </location>
</feature>
<evidence type="ECO:0000256" key="5">
    <source>
        <dbReference type="ARBA" id="ARBA00022692"/>
    </source>
</evidence>
<dbReference type="GO" id="GO:0015087">
    <property type="term" value="F:cobalt ion transmembrane transporter activity"/>
    <property type="evidence" value="ECO:0007669"/>
    <property type="project" value="UniProtKB-UniRule"/>
</dbReference>
<dbReference type="FunFam" id="1.20.58.340:FF:000004">
    <property type="entry name" value="Magnesium transport protein CorA"/>
    <property type="match status" value="1"/>
</dbReference>
<dbReference type="CDD" id="cd12828">
    <property type="entry name" value="TmCorA-like_1"/>
    <property type="match status" value="1"/>
</dbReference>
<keyword evidence="7 12" id="KW-1133">Transmembrane helix</keyword>
<dbReference type="NCBIfam" id="TIGR00383">
    <property type="entry name" value="corA"/>
    <property type="match status" value="1"/>
</dbReference>
<keyword evidence="8 12" id="KW-0406">Ion transport</keyword>
<keyword evidence="5 12" id="KW-0812">Transmembrane</keyword>
<reference evidence="14 15" key="1">
    <citation type="submission" date="2018-02" db="EMBL/GenBank/DDBJ databases">
        <title>Comparative genomes isolates from brazilian mangrove.</title>
        <authorList>
            <person name="Araujo J.E."/>
            <person name="Taketani R.G."/>
            <person name="Silva M.C.P."/>
            <person name="Loureco M.V."/>
            <person name="Andreote F.D."/>
        </authorList>
    </citation>
    <scope>NUCLEOTIDE SEQUENCE [LARGE SCALE GENOMIC DNA]</scope>
    <source>
        <strain evidence="14 15">NAP PRIS-MGV</strain>
    </source>
</reference>
<dbReference type="RefSeq" id="WP_105354495.1">
    <property type="nucleotide sequence ID" value="NZ_PUIB01000012.1"/>
</dbReference>
<sequence length="360" mass="41593">MKLPIDLQFLRRPFERRTPPGSAPGTATQPEEETTSHMTVAAFGPNDYVEAEIDDPDELQQYLGNYDVTWIHVHGLGDTSKLRQIQTMFDLHPLVYEDILHTHQRAKAEEYGDYSFLVVRMVEMVPRLDTRQLCLVVGENYVLTIEEAGLDDLLDPIRVRLRKSVGRIRQMGSDYLSYALMDSVIDHYFPVVETFGDRLDEIDDPLAAGYTNDLIPEIQRISSDLLTIRRNLLPHREAIRNLMSTNFTRYTPNTVVFLRDADDHISQLLDAIDTYRQICSDLRDFHFALTSQRANEVTKTLTIIATVFIPLSFIAGVYGMNFQNMPWLNWTYGYLYCWILMITVAIAFLGWFYARGWFKG</sequence>
<evidence type="ECO:0000256" key="4">
    <source>
        <dbReference type="ARBA" id="ARBA00022475"/>
    </source>
</evidence>
<dbReference type="Gene3D" id="1.20.58.340">
    <property type="entry name" value="Magnesium transport protein CorA, transmembrane region"/>
    <property type="match status" value="2"/>
</dbReference>
<dbReference type="GO" id="GO:0000287">
    <property type="term" value="F:magnesium ion binding"/>
    <property type="evidence" value="ECO:0007669"/>
    <property type="project" value="TreeGrafter"/>
</dbReference>
<comment type="caution">
    <text evidence="14">The sequence shown here is derived from an EMBL/GenBank/DDBJ whole genome shotgun (WGS) entry which is preliminary data.</text>
</comment>
<dbReference type="Gene3D" id="3.30.460.20">
    <property type="entry name" value="CorA soluble domain-like"/>
    <property type="match status" value="1"/>
</dbReference>
<keyword evidence="3 12" id="KW-0813">Transport</keyword>
<evidence type="ECO:0000256" key="13">
    <source>
        <dbReference type="SAM" id="MobiDB-lite"/>
    </source>
</evidence>
<keyword evidence="9 12" id="KW-0472">Membrane</keyword>
<dbReference type="SUPFAM" id="SSF144083">
    <property type="entry name" value="Magnesium transport protein CorA, transmembrane region"/>
    <property type="match status" value="1"/>
</dbReference>
<dbReference type="Proteomes" id="UP000239388">
    <property type="component" value="Unassembled WGS sequence"/>
</dbReference>
<dbReference type="OrthoDB" id="9803416at2"/>
<organism evidence="14 15">
    <name type="scientific">Blastopirellula marina</name>
    <dbReference type="NCBI Taxonomy" id="124"/>
    <lineage>
        <taxon>Bacteria</taxon>
        <taxon>Pseudomonadati</taxon>
        <taxon>Planctomycetota</taxon>
        <taxon>Planctomycetia</taxon>
        <taxon>Pirellulales</taxon>
        <taxon>Pirellulaceae</taxon>
        <taxon>Blastopirellula</taxon>
    </lineage>
</organism>
<comment type="similarity">
    <text evidence="2 12">Belongs to the CorA metal ion transporter (MIT) (TC 1.A.35) family.</text>
</comment>
<evidence type="ECO:0000256" key="10">
    <source>
        <dbReference type="ARBA" id="ARBA00034269"/>
    </source>
</evidence>
<evidence type="ECO:0000256" key="11">
    <source>
        <dbReference type="ARBA" id="ARBA00045497"/>
    </source>
</evidence>
<evidence type="ECO:0000313" key="14">
    <source>
        <dbReference type="EMBL" id="PQO36712.1"/>
    </source>
</evidence>
<dbReference type="InterPro" id="IPR004488">
    <property type="entry name" value="Mg/Co-transport_prot_CorA"/>
</dbReference>
<dbReference type="AlphaFoldDB" id="A0A2S8FX01"/>
<dbReference type="SUPFAM" id="SSF143865">
    <property type="entry name" value="CorA soluble domain-like"/>
    <property type="match status" value="1"/>
</dbReference>
<dbReference type="GO" id="GO:0005886">
    <property type="term" value="C:plasma membrane"/>
    <property type="evidence" value="ECO:0007669"/>
    <property type="project" value="UniProtKB-SubCell"/>
</dbReference>
<keyword evidence="4 12" id="KW-1003">Cell membrane</keyword>
<name>A0A2S8FX01_9BACT</name>
<accession>A0A2S8FX01</accession>
<dbReference type="InterPro" id="IPR045863">
    <property type="entry name" value="CorA_TM1_TM2"/>
</dbReference>
<dbReference type="Pfam" id="PF01544">
    <property type="entry name" value="CorA"/>
    <property type="match status" value="1"/>
</dbReference>
<proteinExistence type="inferred from homology"/>
<evidence type="ECO:0000256" key="3">
    <source>
        <dbReference type="ARBA" id="ARBA00022448"/>
    </source>
</evidence>
<evidence type="ECO:0000256" key="2">
    <source>
        <dbReference type="ARBA" id="ARBA00009765"/>
    </source>
</evidence>
<dbReference type="PANTHER" id="PTHR46494:SF1">
    <property type="entry name" value="CORA FAMILY METAL ION TRANSPORTER (EUROFUNG)"/>
    <property type="match status" value="1"/>
</dbReference>
<protein>
    <recommendedName>
        <fullName evidence="12">Magnesium transport protein CorA</fullName>
    </recommendedName>
</protein>
<keyword evidence="6 12" id="KW-0460">Magnesium</keyword>
<feature type="transmembrane region" description="Helical" evidence="12">
    <location>
        <begin position="332"/>
        <end position="354"/>
    </location>
</feature>
<comment type="subcellular location">
    <subcellularLocation>
        <location evidence="1">Cell membrane</location>
        <topology evidence="1">Multi-pass membrane protein</topology>
    </subcellularLocation>
    <subcellularLocation>
        <location evidence="12">Membrane</location>
        <topology evidence="12">Multi-pass membrane protein</topology>
    </subcellularLocation>
</comment>
<dbReference type="PANTHER" id="PTHR46494">
    <property type="entry name" value="CORA FAMILY METAL ION TRANSPORTER (EUROFUNG)"/>
    <property type="match status" value="1"/>
</dbReference>
<evidence type="ECO:0000256" key="1">
    <source>
        <dbReference type="ARBA" id="ARBA00004651"/>
    </source>
</evidence>
<dbReference type="GO" id="GO:0050897">
    <property type="term" value="F:cobalt ion binding"/>
    <property type="evidence" value="ECO:0007669"/>
    <property type="project" value="TreeGrafter"/>
</dbReference>
<evidence type="ECO:0000256" key="12">
    <source>
        <dbReference type="RuleBase" id="RU362010"/>
    </source>
</evidence>
<evidence type="ECO:0000256" key="9">
    <source>
        <dbReference type="ARBA" id="ARBA00023136"/>
    </source>
</evidence>
<comment type="catalytic activity">
    <reaction evidence="10">
        <text>Mg(2+)(in) = Mg(2+)(out)</text>
        <dbReference type="Rhea" id="RHEA:29827"/>
        <dbReference type="ChEBI" id="CHEBI:18420"/>
    </reaction>
</comment>
<dbReference type="EMBL" id="PUIB01000012">
    <property type="protein sequence ID" value="PQO36712.1"/>
    <property type="molecule type" value="Genomic_DNA"/>
</dbReference>
<evidence type="ECO:0000313" key="15">
    <source>
        <dbReference type="Proteomes" id="UP000239388"/>
    </source>
</evidence>
<dbReference type="InterPro" id="IPR002523">
    <property type="entry name" value="MgTranspt_CorA/ZnTranspt_ZntB"/>
</dbReference>
<dbReference type="InterPro" id="IPR045861">
    <property type="entry name" value="CorA_cytoplasmic_dom"/>
</dbReference>
<evidence type="ECO:0000256" key="8">
    <source>
        <dbReference type="ARBA" id="ARBA00023065"/>
    </source>
</evidence>
<gene>
    <name evidence="12 14" type="primary">corA</name>
    <name evidence="14" type="ORF">C5Y98_12025</name>
</gene>
<feature type="region of interest" description="Disordered" evidence="13">
    <location>
        <begin position="13"/>
        <end position="35"/>
    </location>
</feature>
<comment type="function">
    <text evidence="11">Mediates influx of magnesium ions. Alternates between open and closed states. Activated by low cytoplasmic Mg(2+) levels. Inactive when cytoplasmic Mg(2+) levels are high.</text>
</comment>
<evidence type="ECO:0000256" key="6">
    <source>
        <dbReference type="ARBA" id="ARBA00022842"/>
    </source>
</evidence>
<evidence type="ECO:0000256" key="7">
    <source>
        <dbReference type="ARBA" id="ARBA00022989"/>
    </source>
</evidence>